<sequence>MMTHALQFLEQGWERIGDGWITWRAGELDRLLVVIENPVFTRMPEEFSREFLLEKPVEYVLKYTQSRVEAKQVFSDVWPEWCPFFGAEVDATFLGSGLHCSKCVN</sequence>
<name>X1G9A2_9ZZZZ</name>
<proteinExistence type="predicted"/>
<reference evidence="1" key="1">
    <citation type="journal article" date="2014" name="Front. Microbiol.">
        <title>High frequency of phylogenetically diverse reductive dehalogenase-homologous genes in deep subseafloor sedimentary metagenomes.</title>
        <authorList>
            <person name="Kawai M."/>
            <person name="Futagami T."/>
            <person name="Toyoda A."/>
            <person name="Takaki Y."/>
            <person name="Nishi S."/>
            <person name="Hori S."/>
            <person name="Arai W."/>
            <person name="Tsubouchi T."/>
            <person name="Morono Y."/>
            <person name="Uchiyama I."/>
            <person name="Ito T."/>
            <person name="Fujiyama A."/>
            <person name="Inagaki F."/>
            <person name="Takami H."/>
        </authorList>
    </citation>
    <scope>NUCLEOTIDE SEQUENCE</scope>
    <source>
        <strain evidence="1">Expedition CK06-06</strain>
    </source>
</reference>
<evidence type="ECO:0000313" key="1">
    <source>
        <dbReference type="EMBL" id="GAH41405.1"/>
    </source>
</evidence>
<comment type="caution">
    <text evidence="1">The sequence shown here is derived from an EMBL/GenBank/DDBJ whole genome shotgun (WGS) entry which is preliminary data.</text>
</comment>
<dbReference type="EMBL" id="BARU01007110">
    <property type="protein sequence ID" value="GAH41405.1"/>
    <property type="molecule type" value="Genomic_DNA"/>
</dbReference>
<protein>
    <submittedName>
        <fullName evidence="1">Uncharacterized protein</fullName>
    </submittedName>
</protein>
<accession>X1G9A2</accession>
<dbReference type="AlphaFoldDB" id="X1G9A2"/>
<organism evidence="1">
    <name type="scientific">marine sediment metagenome</name>
    <dbReference type="NCBI Taxonomy" id="412755"/>
    <lineage>
        <taxon>unclassified sequences</taxon>
        <taxon>metagenomes</taxon>
        <taxon>ecological metagenomes</taxon>
    </lineage>
</organism>
<gene>
    <name evidence="1" type="ORF">S03H2_14020</name>
</gene>